<dbReference type="Pfam" id="PF02575">
    <property type="entry name" value="YbaB_DNA_bd"/>
    <property type="match status" value="1"/>
</dbReference>
<evidence type="ECO:0000313" key="5">
    <source>
        <dbReference type="Proteomes" id="UP001232245"/>
    </source>
</evidence>
<feature type="region of interest" description="Disordered" evidence="3">
    <location>
        <begin position="1"/>
        <end position="34"/>
    </location>
</feature>
<reference evidence="4 5" key="1">
    <citation type="submission" date="2023-07" db="EMBL/GenBank/DDBJ databases">
        <title>Genomic Encyclopedia of Type Strains, Phase IV (KMG-IV): sequencing the most valuable type-strain genomes for metagenomic binning, comparative biology and taxonomic classification.</title>
        <authorList>
            <person name="Goeker M."/>
        </authorList>
    </citation>
    <scope>NUCLEOTIDE SEQUENCE [LARGE SCALE GENOMIC DNA]</scope>
    <source>
        <strain evidence="4 5">DSM 17723</strain>
    </source>
</reference>
<keyword evidence="2" id="KW-0963">Cytoplasm</keyword>
<evidence type="ECO:0000256" key="3">
    <source>
        <dbReference type="SAM" id="MobiDB-lite"/>
    </source>
</evidence>
<evidence type="ECO:0000256" key="1">
    <source>
        <dbReference type="ARBA" id="ARBA00023125"/>
    </source>
</evidence>
<dbReference type="Proteomes" id="UP001232245">
    <property type="component" value="Unassembled WGS sequence"/>
</dbReference>
<dbReference type="Gene3D" id="3.30.1310.10">
    <property type="entry name" value="Nucleoid-associated protein YbaB-like domain"/>
    <property type="match status" value="1"/>
</dbReference>
<keyword evidence="1 2" id="KW-0238">DNA-binding</keyword>
<organism evidence="4 5">
    <name type="scientific">Metabacillus niabensis</name>
    <dbReference type="NCBI Taxonomy" id="324854"/>
    <lineage>
        <taxon>Bacteria</taxon>
        <taxon>Bacillati</taxon>
        <taxon>Bacillota</taxon>
        <taxon>Bacilli</taxon>
        <taxon>Bacillales</taxon>
        <taxon>Bacillaceae</taxon>
        <taxon>Metabacillus</taxon>
    </lineage>
</organism>
<comment type="caution">
    <text evidence="4">The sequence shown here is derived from an EMBL/GenBank/DDBJ whole genome shotgun (WGS) entry which is preliminary data.</text>
</comment>
<sequence>MMRGGMGNMQKMMKQMQKMQKDMAKAQEELAEKTVEGTAGGGMVTVIVNGQKELVEVSIKEEVVDPEDIEMLQDLVLAATNDALKKIDDLTNETMGQFTKGMNLPGMF</sequence>
<comment type="subunit">
    <text evidence="2">Homodimer.</text>
</comment>
<comment type="similarity">
    <text evidence="2">Belongs to the YbaB/EbfC family.</text>
</comment>
<name>A0ABT9Z8U9_9BACI</name>
<dbReference type="PANTHER" id="PTHR33449">
    <property type="entry name" value="NUCLEOID-ASSOCIATED PROTEIN YBAB"/>
    <property type="match status" value="1"/>
</dbReference>
<dbReference type="PIRSF" id="PIRSF004555">
    <property type="entry name" value="UCP004555"/>
    <property type="match status" value="1"/>
</dbReference>
<dbReference type="GO" id="GO:0003677">
    <property type="term" value="F:DNA binding"/>
    <property type="evidence" value="ECO:0007669"/>
    <property type="project" value="UniProtKB-KW"/>
</dbReference>
<keyword evidence="5" id="KW-1185">Reference proteome</keyword>
<dbReference type="SUPFAM" id="SSF82607">
    <property type="entry name" value="YbaB-like"/>
    <property type="match status" value="1"/>
</dbReference>
<dbReference type="PANTHER" id="PTHR33449:SF1">
    <property type="entry name" value="NUCLEOID-ASSOCIATED PROTEIN YBAB"/>
    <property type="match status" value="1"/>
</dbReference>
<dbReference type="InterPro" id="IPR004401">
    <property type="entry name" value="YbaB/EbfC"/>
</dbReference>
<gene>
    <name evidence="4" type="ORF">J2S02_005059</name>
</gene>
<evidence type="ECO:0000256" key="2">
    <source>
        <dbReference type="HAMAP-Rule" id="MF_00274"/>
    </source>
</evidence>
<proteinExistence type="inferred from homology"/>
<accession>A0ABT9Z8U9</accession>
<feature type="compositionally biased region" description="Low complexity" evidence="3">
    <location>
        <begin position="8"/>
        <end position="18"/>
    </location>
</feature>
<comment type="subcellular location">
    <subcellularLocation>
        <location evidence="2">Cytoplasm</location>
        <location evidence="2">Nucleoid</location>
    </subcellularLocation>
</comment>
<feature type="compositionally biased region" description="Basic and acidic residues" evidence="3">
    <location>
        <begin position="19"/>
        <end position="34"/>
    </location>
</feature>
<evidence type="ECO:0000313" key="4">
    <source>
        <dbReference type="EMBL" id="MDQ0228672.1"/>
    </source>
</evidence>
<dbReference type="EMBL" id="JAUSTZ010000029">
    <property type="protein sequence ID" value="MDQ0228672.1"/>
    <property type="molecule type" value="Genomic_DNA"/>
</dbReference>
<protein>
    <recommendedName>
        <fullName evidence="2">Nucleoid-associated protein J2S02_005059</fullName>
    </recommendedName>
</protein>
<dbReference type="NCBIfam" id="TIGR00103">
    <property type="entry name" value="DNA_YbaB_EbfC"/>
    <property type="match status" value="1"/>
</dbReference>
<dbReference type="HAMAP" id="MF_00274">
    <property type="entry name" value="DNA_YbaB_EbfC"/>
    <property type="match status" value="1"/>
</dbReference>
<dbReference type="InterPro" id="IPR036894">
    <property type="entry name" value="YbaB-like_sf"/>
</dbReference>
<comment type="function">
    <text evidence="2">Binds to DNA and alters its conformation. May be involved in regulation of gene expression, nucleoid organization and DNA protection.</text>
</comment>